<dbReference type="RefSeq" id="WP_078003509.1">
    <property type="nucleotide sequence ID" value="NZ_MRUL01000010.1"/>
</dbReference>
<evidence type="ECO:0000313" key="2">
    <source>
        <dbReference type="EMBL" id="OON39241.1"/>
    </source>
</evidence>
<evidence type="ECO:0000259" key="1">
    <source>
        <dbReference type="Pfam" id="PF13116"/>
    </source>
</evidence>
<dbReference type="PANTHER" id="PTHR38690:SF1">
    <property type="entry name" value="PROTEASE"/>
    <property type="match status" value="1"/>
</dbReference>
<reference evidence="2 3" key="1">
    <citation type="submission" date="2016-12" db="EMBL/GenBank/DDBJ databases">
        <title>Izhakiella australiana sp. nov. of genus Izhakiella isolated from Australian desert.</title>
        <authorList>
            <person name="Ji M."/>
        </authorList>
    </citation>
    <scope>NUCLEOTIDE SEQUENCE [LARGE SCALE GENOMIC DNA]</scope>
    <source>
        <strain evidence="2 3">D4N98</strain>
    </source>
</reference>
<protein>
    <submittedName>
        <fullName evidence="2">TIGR02099 family protein</fullName>
    </submittedName>
</protein>
<dbReference type="InterPro" id="IPR025263">
    <property type="entry name" value="YhdP_central"/>
</dbReference>
<proteinExistence type="predicted"/>
<dbReference type="Pfam" id="PF13116">
    <property type="entry name" value="YhdP"/>
    <property type="match status" value="1"/>
</dbReference>
<dbReference type="OrthoDB" id="9762238at2"/>
<dbReference type="InterPro" id="IPR011836">
    <property type="entry name" value="YhdP"/>
</dbReference>
<keyword evidence="3" id="KW-1185">Reference proteome</keyword>
<dbReference type="STRING" id="1926881.BTJ39_15025"/>
<feature type="domain" description="YhdP central" evidence="1">
    <location>
        <begin position="3"/>
        <end position="1271"/>
    </location>
</feature>
<sequence>MRQLPRILLLTCAAIIVIVALMVSALRLAMPMLNSWRQPILHTLSSVSGLQIDASELNGRWQNFGPSLDIRNVHVAMKDGGELKITRVNLALNVWQSLLHGRWQFRDLTFYQLNLKTNTPLTGGGDETRHFQRDHINKLFLHQFDHFILRDSQLSFPAPSGQRLTLAMPKLTWFNEKNRHRAEGEVSLSSLNGQHGVLQVRMDLRDSNGLLNDGRVWMQADDVDVKPWLGQWVKDNTTLQSARFTLAAWINLKDGNIYDGDLWLKRGGAGWQGEGQSHSLQVDNQTAHFSRINSGWQLSLPQTHLMTDGKSWSQGRFDMLWQPESDFLPGPAHPEELRIRATQLDLARLEPFISLASRLSPQLVDNWQQLQPRGQIESIALDIPLNQPEQTRFQARWKNLSWHAWELLPQMQKLNGELSGSVADGQLRLALPETALDYQRMFKAPLQIKSLSGVVNWLYGPQGFTLSGRDIDLRALAVRAHGDFTFNNPANGPPHLAILSGIDVSDAREAWRYFPQPLMGKALVDYLTGAIKGGKTKDATLLFSGNPQQFPFKHYEGMFEVAVPLRDATFAFQPDWPAIQNLAIDLDFINDGLWMNAREAMLGKVQATNVSATIPDYGKERLLIDGDLRGQGADVSDYFNQSALRDTLGTALNELPIGGEVSSRLHLDIPLDHKLGIVRASGDVLMQNNSLTIKPIGSTLHNLSGRFRFNNGDLDSEAMRAEWLGQPLDVRFNTRERADNFNIGVDLNGNWALNALPGLPASLGDKLKGSAAWKSNVAVDLPHKGHSTYKVNFSSDLKGVSSHLPPPLDKPGDSAFPIAVNASGDINTLTVSGKAGANQFFNSRWLLTKPLRVERGIWLNDAKSVPPLPETSGMVLNLPALDGDRWLALLGSSHEPASENKRGRRASSAANSVALPQASQLPGNLKLHTPMLELGGQQWHDLDASLTHDQHGGLNVRAKGQEIDGTLAVAPGSQWNVDLKYLYYNPQWASNGKGSSPLPQDSNAVDFRRWPSLQLSCQQCWLRGQNFGKVQGRLTHNADTLTLSQGLIDIGKARLQLSGEWVNKPGDMRTSLKGKLSGKNVNDAANWFGVESPIRNAPFNIDYDLHWRSTPWQPSVSTLSGTLKTHFGAGEIADVNTGRAGQILRLFSVDALLRKLQLDFSDTFNQGFSFDSINGTAWIENGVMHSDNLLVDGLEADIAMQGEVDLVNRQLSMEAVVAPEISTTVGVATAFAVNPVVGAAVFAASKVLGPLWSKISVLRYHISGPLDKPKIDEVLRQPRQSKAK</sequence>
<organism evidence="2 3">
    <name type="scientific">Izhakiella australiensis</name>
    <dbReference type="NCBI Taxonomy" id="1926881"/>
    <lineage>
        <taxon>Bacteria</taxon>
        <taxon>Pseudomonadati</taxon>
        <taxon>Pseudomonadota</taxon>
        <taxon>Gammaproteobacteria</taxon>
        <taxon>Enterobacterales</taxon>
        <taxon>Erwiniaceae</taxon>
        <taxon>Izhakiella</taxon>
    </lineage>
</organism>
<dbReference type="NCBIfam" id="TIGR02099">
    <property type="entry name" value="YhdP family protein"/>
    <property type="match status" value="1"/>
</dbReference>
<dbReference type="Proteomes" id="UP000190667">
    <property type="component" value="Unassembled WGS sequence"/>
</dbReference>
<comment type="caution">
    <text evidence="2">The sequence shown here is derived from an EMBL/GenBank/DDBJ whole genome shotgun (WGS) entry which is preliminary data.</text>
</comment>
<dbReference type="PANTHER" id="PTHR38690">
    <property type="entry name" value="PROTEASE-RELATED"/>
    <property type="match status" value="1"/>
</dbReference>
<dbReference type="NCBIfam" id="NF008148">
    <property type="entry name" value="PRK10899.1"/>
    <property type="match status" value="1"/>
</dbReference>
<dbReference type="EMBL" id="MRUL01000010">
    <property type="protein sequence ID" value="OON39241.1"/>
    <property type="molecule type" value="Genomic_DNA"/>
</dbReference>
<gene>
    <name evidence="2" type="ORF">BTJ39_15025</name>
</gene>
<accession>A0A1S8YJH9</accession>
<evidence type="ECO:0000313" key="3">
    <source>
        <dbReference type="Proteomes" id="UP000190667"/>
    </source>
</evidence>
<name>A0A1S8YJH9_9GAMM</name>